<dbReference type="SUPFAM" id="SSF46689">
    <property type="entry name" value="Homeodomain-like"/>
    <property type="match status" value="1"/>
</dbReference>
<dbReference type="Pfam" id="PF00249">
    <property type="entry name" value="Myb_DNA-binding"/>
    <property type="match status" value="1"/>
</dbReference>
<dbReference type="Proteomes" id="UP001055439">
    <property type="component" value="Chromosome 9"/>
</dbReference>
<evidence type="ECO:0000259" key="7">
    <source>
        <dbReference type="PROSITE" id="PS51294"/>
    </source>
</evidence>
<name>A0A9E7I374_9LILI</name>
<dbReference type="InterPro" id="IPR006447">
    <property type="entry name" value="Myb_dom_plants"/>
</dbReference>
<feature type="region of interest" description="Disordered" evidence="6">
    <location>
        <begin position="136"/>
        <end position="176"/>
    </location>
</feature>
<dbReference type="InterPro" id="IPR058673">
    <property type="entry name" value="HHO5-like_N"/>
</dbReference>
<protein>
    <submittedName>
        <fullName evidence="8">MYB family transcription factor</fullName>
    </submittedName>
</protein>
<dbReference type="PROSITE" id="PS51294">
    <property type="entry name" value="HTH_MYB"/>
    <property type="match status" value="1"/>
</dbReference>
<evidence type="ECO:0000256" key="4">
    <source>
        <dbReference type="ARBA" id="ARBA00023163"/>
    </source>
</evidence>
<organism evidence="8 9">
    <name type="scientific">Musa troglodytarum</name>
    <name type="common">fe'i banana</name>
    <dbReference type="NCBI Taxonomy" id="320322"/>
    <lineage>
        <taxon>Eukaryota</taxon>
        <taxon>Viridiplantae</taxon>
        <taxon>Streptophyta</taxon>
        <taxon>Embryophyta</taxon>
        <taxon>Tracheophyta</taxon>
        <taxon>Spermatophyta</taxon>
        <taxon>Magnoliopsida</taxon>
        <taxon>Liliopsida</taxon>
        <taxon>Zingiberales</taxon>
        <taxon>Musaceae</taxon>
        <taxon>Musa</taxon>
    </lineage>
</organism>
<dbReference type="GO" id="GO:0003677">
    <property type="term" value="F:DNA binding"/>
    <property type="evidence" value="ECO:0007669"/>
    <property type="project" value="UniProtKB-KW"/>
</dbReference>
<evidence type="ECO:0000256" key="2">
    <source>
        <dbReference type="ARBA" id="ARBA00023015"/>
    </source>
</evidence>
<evidence type="ECO:0000313" key="9">
    <source>
        <dbReference type="Proteomes" id="UP001055439"/>
    </source>
</evidence>
<dbReference type="EMBL" id="CP097511">
    <property type="protein sequence ID" value="URE45145.1"/>
    <property type="molecule type" value="Genomic_DNA"/>
</dbReference>
<dbReference type="PANTHER" id="PTHR31003">
    <property type="entry name" value="MYB FAMILY TRANSCRIPTION FACTOR"/>
    <property type="match status" value="1"/>
</dbReference>
<keyword evidence="2" id="KW-0805">Transcription regulation</keyword>
<dbReference type="GO" id="GO:0003700">
    <property type="term" value="F:DNA-binding transcription factor activity"/>
    <property type="evidence" value="ECO:0007669"/>
    <property type="project" value="InterPro"/>
</dbReference>
<dbReference type="OrthoDB" id="764462at2759"/>
<keyword evidence="4" id="KW-0804">Transcription</keyword>
<dbReference type="Pfam" id="PF26575">
    <property type="entry name" value="HHO5_N"/>
    <property type="match status" value="1"/>
</dbReference>
<gene>
    <name evidence="8" type="ORF">MUK42_15365</name>
</gene>
<keyword evidence="5" id="KW-0539">Nucleus</keyword>
<dbReference type="InterPro" id="IPR009057">
    <property type="entry name" value="Homeodomain-like_sf"/>
</dbReference>
<sequence length="325" mass="36348">MDLLGRAQRCHDCIRALEEERKKIEAFRRELPLCLHLVTRAIESVRHVMGDDEKVNHGSVTEELIPLMSEHRSEAKKSAAVGSVMMKLRSVQLLNQEPDTVPRMEPPKKPIAVISKKIGSAFQPFQRQKYVVPPPASSAATAIPATTDVDGGRDYGSKEGNREKKEEQLQPHRKARRRWSPELHRCFLHALHQLGGSDVATPKQIRELMKVDGLTIDEVKSHLQKYRLHGRRRSPAVQCSSNGSLAVSPQFVLVDGIVVPSPDYNTADAAVVAAAQPGSGARALSNGIYAPVASHPSDLRYQQKQPQRSVMLRWKMQWRRRQHGG</sequence>
<dbReference type="GO" id="GO:0005634">
    <property type="term" value="C:nucleus"/>
    <property type="evidence" value="ECO:0007669"/>
    <property type="project" value="UniProtKB-SubCell"/>
</dbReference>
<feature type="domain" description="HTH myb-type" evidence="7">
    <location>
        <begin position="173"/>
        <end position="231"/>
    </location>
</feature>
<proteinExistence type="predicted"/>
<reference evidence="8" key="1">
    <citation type="submission" date="2022-05" db="EMBL/GenBank/DDBJ databases">
        <title>The Musa troglodytarum L. genome provides insights into the mechanism of non-climacteric behaviour and enrichment of carotenoids.</title>
        <authorList>
            <person name="Wang J."/>
        </authorList>
    </citation>
    <scope>NUCLEOTIDE SEQUENCE</scope>
    <source>
        <tissue evidence="8">Leaf</tissue>
    </source>
</reference>
<dbReference type="Gene3D" id="1.10.10.60">
    <property type="entry name" value="Homeodomain-like"/>
    <property type="match status" value="1"/>
</dbReference>
<accession>A0A9E7I374</accession>
<keyword evidence="3" id="KW-0238">DNA-binding</keyword>
<evidence type="ECO:0000256" key="3">
    <source>
        <dbReference type="ARBA" id="ARBA00023125"/>
    </source>
</evidence>
<feature type="compositionally biased region" description="Low complexity" evidence="6">
    <location>
        <begin position="137"/>
        <end position="147"/>
    </location>
</feature>
<evidence type="ECO:0000256" key="5">
    <source>
        <dbReference type="ARBA" id="ARBA00023242"/>
    </source>
</evidence>
<dbReference type="InterPro" id="IPR017930">
    <property type="entry name" value="Myb_dom"/>
</dbReference>
<dbReference type="InterPro" id="IPR044787">
    <property type="entry name" value="HHO5-like"/>
</dbReference>
<evidence type="ECO:0000313" key="8">
    <source>
        <dbReference type="EMBL" id="URE45145.1"/>
    </source>
</evidence>
<comment type="subcellular location">
    <subcellularLocation>
        <location evidence="1">Nucleus</location>
    </subcellularLocation>
</comment>
<dbReference type="FunFam" id="1.10.10.60:FF:000002">
    <property type="entry name" value="Myb family transcription factor"/>
    <property type="match status" value="1"/>
</dbReference>
<feature type="compositionally biased region" description="Basic and acidic residues" evidence="6">
    <location>
        <begin position="150"/>
        <end position="170"/>
    </location>
</feature>
<evidence type="ECO:0000256" key="1">
    <source>
        <dbReference type="ARBA" id="ARBA00004123"/>
    </source>
</evidence>
<keyword evidence="9" id="KW-1185">Reference proteome</keyword>
<dbReference type="AlphaFoldDB" id="A0A9E7I374"/>
<dbReference type="PANTHER" id="PTHR31003:SF16">
    <property type="entry name" value="TRANSCRIPTION FACTOR HHO2"/>
    <property type="match status" value="1"/>
</dbReference>
<dbReference type="NCBIfam" id="TIGR01557">
    <property type="entry name" value="myb_SHAQKYF"/>
    <property type="match status" value="1"/>
</dbReference>
<dbReference type="InterPro" id="IPR001005">
    <property type="entry name" value="SANT/Myb"/>
</dbReference>
<evidence type="ECO:0000256" key="6">
    <source>
        <dbReference type="SAM" id="MobiDB-lite"/>
    </source>
</evidence>